<reference evidence="2 3" key="1">
    <citation type="journal article" date="2012" name="J. Bacteriol.">
        <title>Complete Genome Sequence of Mycobacterium vaccae Type Strain ATCC 25954.</title>
        <authorList>
            <person name="Ho Y.S."/>
            <person name="Adroub S.A."/>
            <person name="Abadi M."/>
            <person name="Al Alwan B."/>
            <person name="Alkhateeb R."/>
            <person name="Gao G."/>
            <person name="Ragab A."/>
            <person name="Ali S."/>
            <person name="van Soolingen D."/>
            <person name="Bitter W."/>
            <person name="Pain A."/>
            <person name="Abdallah A.M."/>
        </authorList>
    </citation>
    <scope>NUCLEOTIDE SEQUENCE [LARGE SCALE GENOMIC DNA]</scope>
    <source>
        <strain evidence="2 3">ATCC 25954</strain>
    </source>
</reference>
<dbReference type="EMBL" id="ALQA01000099">
    <property type="protein sequence ID" value="EJZ04816.1"/>
    <property type="molecule type" value="Genomic_DNA"/>
</dbReference>
<dbReference type="RefSeq" id="WP_003928749.1">
    <property type="nucleotide sequence ID" value="NZ_JH814684.1"/>
</dbReference>
<dbReference type="HOGENOM" id="CLU_212714_2_0_11"/>
<accession>K0UD22</accession>
<keyword evidence="1" id="KW-0812">Transmembrane</keyword>
<evidence type="ECO:0000313" key="3">
    <source>
        <dbReference type="Proteomes" id="UP000006072"/>
    </source>
</evidence>
<dbReference type="Proteomes" id="UP000006072">
    <property type="component" value="Unassembled WGS sequence"/>
</dbReference>
<dbReference type="eggNOG" id="ENOG5031WE4">
    <property type="taxonomic scope" value="Bacteria"/>
</dbReference>
<gene>
    <name evidence="2" type="ORF">MVAC_27354</name>
</gene>
<organism evidence="2 3">
    <name type="scientific">Mycolicibacterium vaccae ATCC 25954</name>
    <dbReference type="NCBI Taxonomy" id="1194972"/>
    <lineage>
        <taxon>Bacteria</taxon>
        <taxon>Bacillati</taxon>
        <taxon>Actinomycetota</taxon>
        <taxon>Actinomycetes</taxon>
        <taxon>Mycobacteriales</taxon>
        <taxon>Mycobacteriaceae</taxon>
        <taxon>Mycolicibacterium</taxon>
    </lineage>
</organism>
<dbReference type="PATRIC" id="fig|1194972.3.peg.5438"/>
<protein>
    <submittedName>
        <fullName evidence="2">Uncharacterized protein</fullName>
    </submittedName>
</protein>
<comment type="caution">
    <text evidence="2">The sequence shown here is derived from an EMBL/GenBank/DDBJ whole genome shotgun (WGS) entry which is preliminary data.</text>
</comment>
<evidence type="ECO:0000256" key="1">
    <source>
        <dbReference type="SAM" id="Phobius"/>
    </source>
</evidence>
<evidence type="ECO:0000313" key="2">
    <source>
        <dbReference type="EMBL" id="EJZ04816.1"/>
    </source>
</evidence>
<proteinExistence type="predicted"/>
<dbReference type="AlphaFoldDB" id="K0UD22"/>
<feature type="transmembrane region" description="Helical" evidence="1">
    <location>
        <begin position="20"/>
        <end position="38"/>
    </location>
</feature>
<keyword evidence="1" id="KW-1133">Transmembrane helix</keyword>
<keyword evidence="3" id="KW-1185">Reference proteome</keyword>
<name>K0UD22_MYCVA</name>
<sequence length="50" mass="5646">MTDQPADTELREYTPTVPKAYIVLAWLWVAVPFGYGLYELLIKAGRLFGA</sequence>
<keyword evidence="1" id="KW-0472">Membrane</keyword>